<dbReference type="Pfam" id="PF00023">
    <property type="entry name" value="Ank"/>
    <property type="match status" value="1"/>
</dbReference>
<keyword evidence="2" id="KW-1185">Reference proteome</keyword>
<organism evidence="1 2">
    <name type="scientific">Dimargaris cristalligena</name>
    <dbReference type="NCBI Taxonomy" id="215637"/>
    <lineage>
        <taxon>Eukaryota</taxon>
        <taxon>Fungi</taxon>
        <taxon>Fungi incertae sedis</taxon>
        <taxon>Zoopagomycota</taxon>
        <taxon>Kickxellomycotina</taxon>
        <taxon>Dimargaritomycetes</taxon>
        <taxon>Dimargaritales</taxon>
        <taxon>Dimargaritaceae</taxon>
        <taxon>Dimargaris</taxon>
    </lineage>
</organism>
<protein>
    <recommendedName>
        <fullName evidence="3">Ankyrin repeat-containing domain protein</fullName>
    </recommendedName>
</protein>
<evidence type="ECO:0000313" key="2">
    <source>
        <dbReference type="Proteomes" id="UP000268162"/>
    </source>
</evidence>
<evidence type="ECO:0008006" key="3">
    <source>
        <dbReference type="Google" id="ProtNLM"/>
    </source>
</evidence>
<dbReference type="OrthoDB" id="539213at2759"/>
<accession>A0A4Q0A0H1</accession>
<dbReference type="Gene3D" id="1.25.40.20">
    <property type="entry name" value="Ankyrin repeat-containing domain"/>
    <property type="match status" value="1"/>
</dbReference>
<dbReference type="InterPro" id="IPR002110">
    <property type="entry name" value="Ankyrin_rpt"/>
</dbReference>
<evidence type="ECO:0000313" key="1">
    <source>
        <dbReference type="EMBL" id="RKP38762.1"/>
    </source>
</evidence>
<sequence>MDTEQILFSFYFIIMANDSRGLRKLLANPAHRPLVNNPIIRDDHGCFNSLMLALSLGHVECAQLLVGAGADPTYTIDGVAPIFWAIRNPRGLLQLLSFDDGVDINVLDGVGKSVFQRARENKYSQSLHILQAEKMKREGSTAGHPMLRVMAPHLY</sequence>
<dbReference type="Proteomes" id="UP000268162">
    <property type="component" value="Unassembled WGS sequence"/>
</dbReference>
<reference evidence="2" key="1">
    <citation type="journal article" date="2018" name="Nat. Microbiol.">
        <title>Leveraging single-cell genomics to expand the fungal tree of life.</title>
        <authorList>
            <person name="Ahrendt S.R."/>
            <person name="Quandt C.A."/>
            <person name="Ciobanu D."/>
            <person name="Clum A."/>
            <person name="Salamov A."/>
            <person name="Andreopoulos B."/>
            <person name="Cheng J.F."/>
            <person name="Woyke T."/>
            <person name="Pelin A."/>
            <person name="Henrissat B."/>
            <person name="Reynolds N.K."/>
            <person name="Benny G.L."/>
            <person name="Smith M.E."/>
            <person name="James T.Y."/>
            <person name="Grigoriev I.V."/>
        </authorList>
    </citation>
    <scope>NUCLEOTIDE SEQUENCE [LARGE SCALE GENOMIC DNA]</scope>
    <source>
        <strain evidence="2">RSA 468</strain>
    </source>
</reference>
<dbReference type="InterPro" id="IPR036770">
    <property type="entry name" value="Ankyrin_rpt-contain_sf"/>
</dbReference>
<proteinExistence type="predicted"/>
<dbReference type="SUPFAM" id="SSF48403">
    <property type="entry name" value="Ankyrin repeat"/>
    <property type="match status" value="1"/>
</dbReference>
<gene>
    <name evidence="1" type="ORF">BJ085DRAFT_40605</name>
</gene>
<name>A0A4Q0A0H1_9FUNG</name>
<dbReference type="AlphaFoldDB" id="A0A4Q0A0H1"/>
<dbReference type="EMBL" id="ML002332">
    <property type="protein sequence ID" value="RKP38762.1"/>
    <property type="molecule type" value="Genomic_DNA"/>
</dbReference>